<evidence type="ECO:0000256" key="1">
    <source>
        <dbReference type="ARBA" id="ARBA00023125"/>
    </source>
</evidence>
<organism evidence="3 4">
    <name type="scientific">Lachnoclostridium phytofermentans</name>
    <dbReference type="NCBI Taxonomy" id="66219"/>
    <lineage>
        <taxon>Bacteria</taxon>
        <taxon>Bacillati</taxon>
        <taxon>Bacillota</taxon>
        <taxon>Clostridia</taxon>
        <taxon>Lachnospirales</taxon>
        <taxon>Lachnospiraceae</taxon>
    </lineage>
</organism>
<dbReference type="Gene3D" id="3.40.50.150">
    <property type="entry name" value="Vaccinia Virus protein VP39"/>
    <property type="match status" value="1"/>
</dbReference>
<dbReference type="PANTHER" id="PTHR30204:SF96">
    <property type="entry name" value="CHROMOSOME-ANCHORING PROTEIN RACA"/>
    <property type="match status" value="1"/>
</dbReference>
<dbReference type="CDD" id="cd01106">
    <property type="entry name" value="HTH_TipAL-Mta"/>
    <property type="match status" value="1"/>
</dbReference>
<dbReference type="CDD" id="cd02440">
    <property type="entry name" value="AdoMet_MTases"/>
    <property type="match status" value="1"/>
</dbReference>
<evidence type="ECO:0000259" key="2">
    <source>
        <dbReference type="PROSITE" id="PS50937"/>
    </source>
</evidence>
<dbReference type="PROSITE" id="PS00552">
    <property type="entry name" value="HTH_MERR_1"/>
    <property type="match status" value="1"/>
</dbReference>
<reference evidence="3 4" key="1">
    <citation type="journal article" date="2018" name="Nat. Biotechnol.">
        <title>A standardized bacterial taxonomy based on genome phylogeny substantially revises the tree of life.</title>
        <authorList>
            <person name="Parks D.H."/>
            <person name="Chuvochina M."/>
            <person name="Waite D.W."/>
            <person name="Rinke C."/>
            <person name="Skarshewski A."/>
            <person name="Chaumeil P.A."/>
            <person name="Hugenholtz P."/>
        </authorList>
    </citation>
    <scope>NUCLEOTIDE SEQUENCE [LARGE SCALE GENOMIC DNA]</scope>
    <source>
        <strain evidence="3">UBA11728</strain>
    </source>
</reference>
<dbReference type="InterPro" id="IPR000551">
    <property type="entry name" value="MerR-type_HTH_dom"/>
</dbReference>
<sequence>MREFMKLNQENVYFTVGEFAKCANISIRTLRYYDKIGILPPSKLTDSGYRLYTNSDFLKLQKILALKFFDFSLEEIESMASGTVDRESFRDSLHLQKQLLQSKINQLEVIKSTIDQADDMLQSDKEISWDKITDIIHAMNMKQSIRENYKNADHLNVRILLHKKYSKNPEGWYPFLANHIPFAKNQKILELGCGNGTFWVENEAILPDKLSITITDISHGMVKVAKEAIDQTNLSCTYHVMDINHLNFSKETFDLVIANHVLFYANDRNKVCEEIARILKPNGVFVCTAYGQQHMKEIEQITKKFNPKITLSEVNLSDLFGLENARNYLQPHFSSVNRMDYKDRLILDDYRPLLHYVLSCHGNQTEVLHGYRKEFEYYLVELFRQKRQVEITKQAGMFVCRK</sequence>
<dbReference type="SMART" id="SM00422">
    <property type="entry name" value="HTH_MERR"/>
    <property type="match status" value="1"/>
</dbReference>
<protein>
    <submittedName>
        <fullName evidence="3">MerR family transcriptional regulator</fullName>
    </submittedName>
</protein>
<proteinExistence type="predicted"/>
<dbReference type="GO" id="GO:0003677">
    <property type="term" value="F:DNA binding"/>
    <property type="evidence" value="ECO:0007669"/>
    <property type="project" value="UniProtKB-KW"/>
</dbReference>
<dbReference type="EMBL" id="DPVV01000261">
    <property type="protein sequence ID" value="HCL02344.1"/>
    <property type="molecule type" value="Genomic_DNA"/>
</dbReference>
<dbReference type="InterPro" id="IPR047057">
    <property type="entry name" value="MerR_fam"/>
</dbReference>
<gene>
    <name evidence="3" type="ORF">DHW61_08010</name>
</gene>
<dbReference type="InterPro" id="IPR009061">
    <property type="entry name" value="DNA-bd_dom_put_sf"/>
</dbReference>
<dbReference type="InterPro" id="IPR029063">
    <property type="entry name" value="SAM-dependent_MTases_sf"/>
</dbReference>
<dbReference type="SUPFAM" id="SSF53335">
    <property type="entry name" value="S-adenosyl-L-methionine-dependent methyltransferases"/>
    <property type="match status" value="1"/>
</dbReference>
<name>A0A3D2X617_9FIRM</name>
<dbReference type="Proteomes" id="UP000262969">
    <property type="component" value="Unassembled WGS sequence"/>
</dbReference>
<dbReference type="GO" id="GO:0003700">
    <property type="term" value="F:DNA-binding transcription factor activity"/>
    <property type="evidence" value="ECO:0007669"/>
    <property type="project" value="InterPro"/>
</dbReference>
<accession>A0A3D2X617</accession>
<dbReference type="SUPFAM" id="SSF46955">
    <property type="entry name" value="Putative DNA-binding domain"/>
    <property type="match status" value="1"/>
</dbReference>
<dbReference type="InterPro" id="IPR013216">
    <property type="entry name" value="Methyltransf_11"/>
</dbReference>
<feature type="domain" description="HTH merR-type" evidence="2">
    <location>
        <begin position="13"/>
        <end position="82"/>
    </location>
</feature>
<dbReference type="AlphaFoldDB" id="A0A3D2X617"/>
<dbReference type="Pfam" id="PF08241">
    <property type="entry name" value="Methyltransf_11"/>
    <property type="match status" value="1"/>
</dbReference>
<dbReference type="GO" id="GO:0008757">
    <property type="term" value="F:S-adenosylmethionine-dependent methyltransferase activity"/>
    <property type="evidence" value="ECO:0007669"/>
    <property type="project" value="InterPro"/>
</dbReference>
<evidence type="ECO:0000313" key="4">
    <source>
        <dbReference type="Proteomes" id="UP000262969"/>
    </source>
</evidence>
<evidence type="ECO:0000313" key="3">
    <source>
        <dbReference type="EMBL" id="HCL02344.1"/>
    </source>
</evidence>
<dbReference type="Gene3D" id="1.10.1660.10">
    <property type="match status" value="1"/>
</dbReference>
<dbReference type="Pfam" id="PF00376">
    <property type="entry name" value="MerR"/>
    <property type="match status" value="1"/>
</dbReference>
<dbReference type="PANTHER" id="PTHR30204">
    <property type="entry name" value="REDOX-CYCLING DRUG-SENSING TRANSCRIPTIONAL ACTIVATOR SOXR"/>
    <property type="match status" value="1"/>
</dbReference>
<keyword evidence="1" id="KW-0238">DNA-binding</keyword>
<dbReference type="PROSITE" id="PS50937">
    <property type="entry name" value="HTH_MERR_2"/>
    <property type="match status" value="1"/>
</dbReference>
<comment type="caution">
    <text evidence="3">The sequence shown here is derived from an EMBL/GenBank/DDBJ whole genome shotgun (WGS) entry which is preliminary data.</text>
</comment>